<sequence>MSIIRRLLGERDGNVMLLTAAAVIPLLAIIGGGVDMSVAYLVRGKLQNACDAGALAGRQIMDGADWDRTSREEAERFFHFNFPDGLLGTRDVSFEIAPGEDDDNELVGVARAVVPMSVMRVFGYNQADIEVNCNAKRDMGHNDVMLVLDVTGSMNDRPSAGGATKIARLRSGAMGLYRALDDDNGSVTRFGIMPYSHTVNVGRSLMNKDIVKEQPYVHVERNCYYYNGRQYCYNNYTTKWVNINESSWNIGKGGGSTGGNTQNFRTSGDGCIEERPSIGHDQDPYEIEDTVTRADVDTRAGNAGNQPELQFGRYDPGVQEAETQSGCPSEASTMQPYASESAFQTAINNATVRVTGGTYHDIGMLWGLRFISRTGFYADDNPTERDGIPVRQHIVFMTDGKLDTDDASGRNDLYSAFGLQRFQGRVQGSGAIRTRHINRFNSICTLAKSMSVTIWVIALDVTDTDDIEPCATSSAQFYTSDGSDLEQIFEDIGRGIGNLRLTR</sequence>
<dbReference type="EMBL" id="JADZGI010000001">
    <property type="protein sequence ID" value="MBH0112085.1"/>
    <property type="molecule type" value="Genomic_DNA"/>
</dbReference>
<dbReference type="RefSeq" id="WP_197160928.1">
    <property type="nucleotide sequence ID" value="NZ_JADZGI010000001.1"/>
</dbReference>
<dbReference type="InterPro" id="IPR028087">
    <property type="entry name" value="Tad_N"/>
</dbReference>
<reference evidence="3" key="1">
    <citation type="submission" date="2020-11" db="EMBL/GenBank/DDBJ databases">
        <title>Novosphingobium aureum sp. nov., a marine bacterium isolated from sediment of a salt flat.</title>
        <authorList>
            <person name="Yoo Y."/>
            <person name="Kim J.-J."/>
        </authorList>
    </citation>
    <scope>NUCLEOTIDE SEQUENCE</scope>
    <source>
        <strain evidence="3">YJ-S2-02</strain>
    </source>
</reference>
<protein>
    <submittedName>
        <fullName evidence="3">Tad domain-containing protein</fullName>
    </submittedName>
</protein>
<dbReference type="Proteomes" id="UP000617634">
    <property type="component" value="Unassembled WGS sequence"/>
</dbReference>
<evidence type="ECO:0000313" key="3">
    <source>
        <dbReference type="EMBL" id="MBH0112085.1"/>
    </source>
</evidence>
<evidence type="ECO:0000259" key="2">
    <source>
        <dbReference type="Pfam" id="PF13400"/>
    </source>
</evidence>
<keyword evidence="4" id="KW-1185">Reference proteome</keyword>
<evidence type="ECO:0000313" key="4">
    <source>
        <dbReference type="Proteomes" id="UP000617634"/>
    </source>
</evidence>
<dbReference type="Gene3D" id="3.40.50.410">
    <property type="entry name" value="von Willebrand factor, type A domain"/>
    <property type="match status" value="2"/>
</dbReference>
<keyword evidence="1" id="KW-1133">Transmembrane helix</keyword>
<proteinExistence type="predicted"/>
<dbReference type="AlphaFoldDB" id="A0A931H9Y9"/>
<dbReference type="Pfam" id="PF13400">
    <property type="entry name" value="Tad"/>
    <property type="match status" value="1"/>
</dbReference>
<feature type="domain" description="Putative Flp pilus-assembly TadG-like N-terminal" evidence="2">
    <location>
        <begin position="13"/>
        <end position="57"/>
    </location>
</feature>
<keyword evidence="1" id="KW-0472">Membrane</keyword>
<feature type="transmembrane region" description="Helical" evidence="1">
    <location>
        <begin position="15"/>
        <end position="42"/>
    </location>
</feature>
<gene>
    <name evidence="3" type="ORF">I5E68_03840</name>
</gene>
<keyword evidence="1" id="KW-0812">Transmembrane</keyword>
<comment type="caution">
    <text evidence="3">The sequence shown here is derived from an EMBL/GenBank/DDBJ whole genome shotgun (WGS) entry which is preliminary data.</text>
</comment>
<dbReference type="SUPFAM" id="SSF53300">
    <property type="entry name" value="vWA-like"/>
    <property type="match status" value="1"/>
</dbReference>
<organism evidence="3 4">
    <name type="scientific">Novosphingobium aureum</name>
    <dbReference type="NCBI Taxonomy" id="2792964"/>
    <lineage>
        <taxon>Bacteria</taxon>
        <taxon>Pseudomonadati</taxon>
        <taxon>Pseudomonadota</taxon>
        <taxon>Alphaproteobacteria</taxon>
        <taxon>Sphingomonadales</taxon>
        <taxon>Sphingomonadaceae</taxon>
        <taxon>Novosphingobium</taxon>
    </lineage>
</organism>
<evidence type="ECO:0000256" key="1">
    <source>
        <dbReference type="SAM" id="Phobius"/>
    </source>
</evidence>
<name>A0A931H9Y9_9SPHN</name>
<accession>A0A931H9Y9</accession>
<dbReference type="InterPro" id="IPR036465">
    <property type="entry name" value="vWFA_dom_sf"/>
</dbReference>